<keyword evidence="2" id="KW-0489">Methyltransferase</keyword>
<accession>A0A0F9TL60</accession>
<dbReference type="GO" id="GO:0008168">
    <property type="term" value="F:methyltransferase activity"/>
    <property type="evidence" value="ECO:0007669"/>
    <property type="project" value="UniProtKB-KW"/>
</dbReference>
<comment type="similarity">
    <text evidence="1">Belongs to the trimethylamine methyltransferase family.</text>
</comment>
<comment type="caution">
    <text evidence="5">The sequence shown here is derived from an EMBL/GenBank/DDBJ whole genome shotgun (WGS) entry which is preliminary data.</text>
</comment>
<name>A0A0F9TL60_9ZZZZ</name>
<evidence type="ECO:0000256" key="3">
    <source>
        <dbReference type="ARBA" id="ARBA00022679"/>
    </source>
</evidence>
<sequence length="490" mass="54077">MIKTHRPKLELLSNELIQKIIDEAYIILENQGVFIENKEALALFREAGMRVDTSSQRVQITAQLVEDSLSSTPPSLKMYDRDGETEYLLGGDEVHFDPGSGAVTLLDSETQQERKAITDDLIRFTHLTDCLEHLHFQSTGIVSTDVSEIISDSYRLYIGLLFSKKPIVTGTFRVEGFEPMRRMLVAVRGSERNLAEKPLAIFDACPSPPLKWSNLTAQSLIDSARAGIPSELISMGMTGATSPITITGTLVQHVAENLSGLVICQLAKKGAPVIFGGCPVSFDMRTGTTPIGAIETMMIDSAHTQIGKHFNLPTHAYMGMSDAKINDAQGGFETGIGVIMAALSGVNVISGAGILDFVRCQSLEKLVVDNEICGMAYRLIDGIAQRDEPIALNLFKDFSAETQFLSMPHTRKWYREEHTFPKLIDRDPYDTWVSKGRKSITARAKEEVKNLLQKNAPPLPDKETQKALREIMMSDARTNDTPSLPDISFP</sequence>
<dbReference type="InterPro" id="IPR010426">
    <property type="entry name" value="MTTB_MeTrfase"/>
</dbReference>
<dbReference type="InterPro" id="IPR038601">
    <property type="entry name" value="MttB-like_sf"/>
</dbReference>
<evidence type="ECO:0000313" key="5">
    <source>
        <dbReference type="EMBL" id="KKN42163.1"/>
    </source>
</evidence>
<organism evidence="5">
    <name type="scientific">marine sediment metagenome</name>
    <dbReference type="NCBI Taxonomy" id="412755"/>
    <lineage>
        <taxon>unclassified sequences</taxon>
        <taxon>metagenomes</taxon>
        <taxon>ecological metagenomes</taxon>
    </lineage>
</organism>
<dbReference type="Pfam" id="PF06253">
    <property type="entry name" value="MTTB"/>
    <property type="match status" value="1"/>
</dbReference>
<feature type="region of interest" description="Disordered" evidence="4">
    <location>
        <begin position="471"/>
        <end position="490"/>
    </location>
</feature>
<protein>
    <recommendedName>
        <fullName evidence="6">Trimethylamine methyltransferase</fullName>
    </recommendedName>
</protein>
<reference evidence="5" key="1">
    <citation type="journal article" date="2015" name="Nature">
        <title>Complex archaea that bridge the gap between prokaryotes and eukaryotes.</title>
        <authorList>
            <person name="Spang A."/>
            <person name="Saw J.H."/>
            <person name="Jorgensen S.L."/>
            <person name="Zaremba-Niedzwiedzka K."/>
            <person name="Martijn J."/>
            <person name="Lind A.E."/>
            <person name="van Eijk R."/>
            <person name="Schleper C."/>
            <person name="Guy L."/>
            <person name="Ettema T.J."/>
        </authorList>
    </citation>
    <scope>NUCLEOTIDE SEQUENCE</scope>
</reference>
<evidence type="ECO:0008006" key="6">
    <source>
        <dbReference type="Google" id="ProtNLM"/>
    </source>
</evidence>
<evidence type="ECO:0000256" key="2">
    <source>
        <dbReference type="ARBA" id="ARBA00022603"/>
    </source>
</evidence>
<gene>
    <name evidence="5" type="ORF">LCGC14_0716070</name>
</gene>
<dbReference type="GO" id="GO:0015948">
    <property type="term" value="P:methanogenesis"/>
    <property type="evidence" value="ECO:0007669"/>
    <property type="project" value="InterPro"/>
</dbReference>
<dbReference type="EMBL" id="LAZR01001600">
    <property type="protein sequence ID" value="KKN42163.1"/>
    <property type="molecule type" value="Genomic_DNA"/>
</dbReference>
<dbReference type="GO" id="GO:0032259">
    <property type="term" value="P:methylation"/>
    <property type="evidence" value="ECO:0007669"/>
    <property type="project" value="UniProtKB-KW"/>
</dbReference>
<dbReference type="Gene3D" id="3.20.20.480">
    <property type="entry name" value="Trimethylamine methyltransferase-like"/>
    <property type="match status" value="1"/>
</dbReference>
<dbReference type="AlphaFoldDB" id="A0A0F9TL60"/>
<proteinExistence type="inferred from homology"/>
<evidence type="ECO:0000256" key="4">
    <source>
        <dbReference type="SAM" id="MobiDB-lite"/>
    </source>
</evidence>
<evidence type="ECO:0000256" key="1">
    <source>
        <dbReference type="ARBA" id="ARBA00007137"/>
    </source>
</evidence>
<keyword evidence="3" id="KW-0808">Transferase</keyword>